<evidence type="ECO:0000256" key="1">
    <source>
        <dbReference type="SAM" id="SignalP"/>
    </source>
</evidence>
<sequence length="119" mass="13888">MCPLFRMMFLQLVILPCTANYTYGVEYPELPASKHTMQNCRSPSICQDDSERFHLRAHAKRQRELLGHIVAEDLAARLGMLEQSALTSETLDIMRRLWKTQFDQGYSLLRPPFVQRMVE</sequence>
<feature type="chain" id="PRO_5039624348" evidence="1">
    <location>
        <begin position="20"/>
        <end position="119"/>
    </location>
</feature>
<protein>
    <submittedName>
        <fullName evidence="2">Uncharacterized protein</fullName>
    </submittedName>
</protein>
<gene>
    <name evidence="2" type="ordered locus">Shel_03200</name>
</gene>
<keyword evidence="3" id="KW-1185">Reference proteome</keyword>
<name>C7N281_SLAHD</name>
<evidence type="ECO:0000313" key="2">
    <source>
        <dbReference type="EMBL" id="ACV21387.1"/>
    </source>
</evidence>
<evidence type="ECO:0000313" key="3">
    <source>
        <dbReference type="Proteomes" id="UP000002026"/>
    </source>
</evidence>
<feature type="signal peptide" evidence="1">
    <location>
        <begin position="1"/>
        <end position="19"/>
    </location>
</feature>
<dbReference type="EMBL" id="CP001684">
    <property type="protein sequence ID" value="ACV21387.1"/>
    <property type="molecule type" value="Genomic_DNA"/>
</dbReference>
<dbReference type="Proteomes" id="UP000002026">
    <property type="component" value="Chromosome"/>
</dbReference>
<dbReference type="AlphaFoldDB" id="C7N281"/>
<reference evidence="2 3" key="1">
    <citation type="journal article" date="2009" name="Stand. Genomic Sci.">
        <title>Complete genome sequence of Slackia heliotrinireducens type strain (RHS 1).</title>
        <authorList>
            <person name="Pukall R."/>
            <person name="Lapidus A."/>
            <person name="Nolan M."/>
            <person name="Copeland A."/>
            <person name="Glavina Del Rio T."/>
            <person name="Lucas S."/>
            <person name="Chen F."/>
            <person name="Tice H."/>
            <person name="Cheng J.F."/>
            <person name="Chertkov O."/>
            <person name="Bruce D."/>
            <person name="Goodwin L."/>
            <person name="Kuske C."/>
            <person name="Brettin T."/>
            <person name="Detter J.C."/>
            <person name="Han C."/>
            <person name="Pitluck S."/>
            <person name="Pati A."/>
            <person name="Mavrommatis K."/>
            <person name="Ivanova N."/>
            <person name="Ovchinnikova G."/>
            <person name="Chen A."/>
            <person name="Palaniappan K."/>
            <person name="Schneider S."/>
            <person name="Rohde M."/>
            <person name="Chain P."/>
            <person name="D'haeseleer P."/>
            <person name="Goker M."/>
            <person name="Bristow J."/>
            <person name="Eisen J.A."/>
            <person name="Markowitz V."/>
            <person name="Kyrpides N.C."/>
            <person name="Klenk H.P."/>
            <person name="Hugenholtz P."/>
        </authorList>
    </citation>
    <scope>NUCLEOTIDE SEQUENCE [LARGE SCALE GENOMIC DNA]</scope>
    <source>
        <strain evidence="3">ATCC 29202 / DSM 20476 / NCTC 11029 / RHS 1</strain>
    </source>
</reference>
<keyword evidence="1" id="KW-0732">Signal</keyword>
<dbReference type="HOGENOM" id="CLU_2059868_0_0_11"/>
<accession>C7N281</accession>
<organism evidence="2 3">
    <name type="scientific">Slackia heliotrinireducens (strain ATCC 29202 / DSM 20476 / NCTC 11029 / RHS 1)</name>
    <name type="common">Peptococcus heliotrinreducens</name>
    <dbReference type="NCBI Taxonomy" id="471855"/>
    <lineage>
        <taxon>Bacteria</taxon>
        <taxon>Bacillati</taxon>
        <taxon>Actinomycetota</taxon>
        <taxon>Coriobacteriia</taxon>
        <taxon>Eggerthellales</taxon>
        <taxon>Eggerthellaceae</taxon>
        <taxon>Slackia</taxon>
    </lineage>
</organism>
<dbReference type="KEGG" id="shi:Shel_03200"/>
<dbReference type="STRING" id="471855.Shel_03200"/>
<proteinExistence type="predicted"/>